<accession>A0A814ZDK3</accession>
<evidence type="ECO:0000256" key="1">
    <source>
        <dbReference type="SAM" id="Phobius"/>
    </source>
</evidence>
<feature type="transmembrane region" description="Helical" evidence="1">
    <location>
        <begin position="248"/>
        <end position="274"/>
    </location>
</feature>
<keyword evidence="1" id="KW-0472">Membrane</keyword>
<dbReference type="OrthoDB" id="10255969at2759"/>
<protein>
    <submittedName>
        <fullName evidence="2">Uncharacterized protein</fullName>
    </submittedName>
</protein>
<keyword evidence="1" id="KW-0812">Transmembrane</keyword>
<comment type="caution">
    <text evidence="2">The sequence shown here is derived from an EMBL/GenBank/DDBJ whole genome shotgun (WGS) entry which is preliminary data.</text>
</comment>
<proteinExistence type="predicted"/>
<keyword evidence="4" id="KW-1185">Reference proteome</keyword>
<evidence type="ECO:0000313" key="4">
    <source>
        <dbReference type="Proteomes" id="UP000663829"/>
    </source>
</evidence>
<reference evidence="2" key="1">
    <citation type="submission" date="2021-02" db="EMBL/GenBank/DDBJ databases">
        <authorList>
            <person name="Nowell W R."/>
        </authorList>
    </citation>
    <scope>NUCLEOTIDE SEQUENCE</scope>
</reference>
<dbReference type="PANTHER" id="PTHR19229">
    <property type="entry name" value="ATP-BINDING CASSETTE TRANSPORTER SUBFAMILY A ABCA"/>
    <property type="match status" value="1"/>
</dbReference>
<evidence type="ECO:0000313" key="3">
    <source>
        <dbReference type="EMBL" id="CAF4008401.1"/>
    </source>
</evidence>
<dbReference type="GO" id="GO:0140359">
    <property type="term" value="F:ABC-type transporter activity"/>
    <property type="evidence" value="ECO:0007669"/>
    <property type="project" value="InterPro"/>
</dbReference>
<dbReference type="GO" id="GO:0005319">
    <property type="term" value="F:lipid transporter activity"/>
    <property type="evidence" value="ECO:0007669"/>
    <property type="project" value="TreeGrafter"/>
</dbReference>
<dbReference type="GO" id="GO:0016020">
    <property type="term" value="C:membrane"/>
    <property type="evidence" value="ECO:0007669"/>
    <property type="project" value="InterPro"/>
</dbReference>
<dbReference type="EMBL" id="CAJNOQ010010132">
    <property type="protein sequence ID" value="CAF1243807.1"/>
    <property type="molecule type" value="Genomic_DNA"/>
</dbReference>
<name>A0A814ZDK3_9BILA</name>
<organism evidence="2 4">
    <name type="scientific">Didymodactylos carnosus</name>
    <dbReference type="NCBI Taxonomy" id="1234261"/>
    <lineage>
        <taxon>Eukaryota</taxon>
        <taxon>Metazoa</taxon>
        <taxon>Spiralia</taxon>
        <taxon>Gnathifera</taxon>
        <taxon>Rotifera</taxon>
        <taxon>Eurotatoria</taxon>
        <taxon>Bdelloidea</taxon>
        <taxon>Philodinida</taxon>
        <taxon>Philodinidae</taxon>
        <taxon>Didymodactylos</taxon>
    </lineage>
</organism>
<gene>
    <name evidence="2" type="ORF">GPM918_LOCUS25790</name>
    <name evidence="3" type="ORF">SRO942_LOCUS25834</name>
</gene>
<keyword evidence="1" id="KW-1133">Transmembrane helix</keyword>
<dbReference type="EMBL" id="CAJOBC010011507">
    <property type="protein sequence ID" value="CAF4008401.1"/>
    <property type="molecule type" value="Genomic_DNA"/>
</dbReference>
<evidence type="ECO:0000313" key="2">
    <source>
        <dbReference type="EMBL" id="CAF1243807.1"/>
    </source>
</evidence>
<feature type="transmembrane region" description="Helical" evidence="1">
    <location>
        <begin position="294"/>
        <end position="319"/>
    </location>
</feature>
<sequence length="393" mass="45716">MRYVMDRQYRGPYRIARFLPQDLMTLENSTTSSFIYYYPATTCTSSIVNNTVRHLKTSWPVFSPTVQSLSNSDIDSLPMSTQQQTYAFIYFTNVNLTCSSSVSLPDQVTYTLRMQENGVFNYRADKTVLEQSDYLWKTSPEQSCQDTGNTANYTGAFLGMQYFIDLAIIEYVTNASMNNLSNVRLNHFGCPAYYEDDLYSVYNFFIPIFISIIYTITFIMNVGYVVEERHNKVKEYFRIFGLNTWINNLVWVCRAMCIYLVLTALVTGLCLMRLPRSIYTVTYTDLYTNLFDIYPLYLGILMLLMLIWSVLYMVLAVYVERINPGNFGIALPWYYIFQPSYWKRQSKIDPKFDQNGTEITVLNRWIQETKSNTTPCVSINNLTKAITEQGRPP</sequence>
<dbReference type="Proteomes" id="UP000681722">
    <property type="component" value="Unassembled WGS sequence"/>
</dbReference>
<feature type="transmembrane region" description="Helical" evidence="1">
    <location>
        <begin position="204"/>
        <end position="227"/>
    </location>
</feature>
<dbReference type="Proteomes" id="UP000663829">
    <property type="component" value="Unassembled WGS sequence"/>
</dbReference>
<dbReference type="InterPro" id="IPR026082">
    <property type="entry name" value="ABCA"/>
</dbReference>
<dbReference type="AlphaFoldDB" id="A0A814ZDK3"/>
<dbReference type="PANTHER" id="PTHR19229:SF250">
    <property type="entry name" value="ABC TRANSPORTER DOMAIN-CONTAINING PROTEIN-RELATED"/>
    <property type="match status" value="1"/>
</dbReference>